<dbReference type="AlphaFoldDB" id="A0A2T7PZ15"/>
<gene>
    <name evidence="2" type="ORF">C0Q70_01253</name>
</gene>
<dbReference type="Proteomes" id="UP000245119">
    <property type="component" value="Linkage Group LG1"/>
</dbReference>
<keyword evidence="1" id="KW-1133">Transmembrane helix</keyword>
<keyword evidence="1" id="KW-0472">Membrane</keyword>
<sequence length="117" mass="12809">MQALLSKARQQDVLALLSPCLLVFAVPLLLPGVTITTVGLLDNPGFPKYGALHVVGMILLAFSIVLIGQASPWVAPWARYRPTPRSILEVGDRCNQSGLLDHHDVDRVNPLFTDRNK</sequence>
<keyword evidence="1" id="KW-0812">Transmembrane</keyword>
<evidence type="ECO:0000313" key="2">
    <source>
        <dbReference type="EMBL" id="PVD38637.1"/>
    </source>
</evidence>
<proteinExistence type="predicted"/>
<keyword evidence="3" id="KW-1185">Reference proteome</keyword>
<reference evidence="2 3" key="1">
    <citation type="submission" date="2018-04" db="EMBL/GenBank/DDBJ databases">
        <title>The genome of golden apple snail Pomacea canaliculata provides insight into stress tolerance and invasive adaptation.</title>
        <authorList>
            <person name="Liu C."/>
            <person name="Liu B."/>
            <person name="Ren Y."/>
            <person name="Zhang Y."/>
            <person name="Wang H."/>
            <person name="Li S."/>
            <person name="Jiang F."/>
            <person name="Yin L."/>
            <person name="Zhang G."/>
            <person name="Qian W."/>
            <person name="Fan W."/>
        </authorList>
    </citation>
    <scope>NUCLEOTIDE SEQUENCE [LARGE SCALE GENOMIC DNA]</scope>
    <source>
        <strain evidence="2">SZHN2017</strain>
        <tissue evidence="2">Muscle</tissue>
    </source>
</reference>
<comment type="caution">
    <text evidence="2">The sequence shown here is derived from an EMBL/GenBank/DDBJ whole genome shotgun (WGS) entry which is preliminary data.</text>
</comment>
<dbReference type="EMBL" id="PZQS01000001">
    <property type="protein sequence ID" value="PVD38637.1"/>
    <property type="molecule type" value="Genomic_DNA"/>
</dbReference>
<evidence type="ECO:0000313" key="3">
    <source>
        <dbReference type="Proteomes" id="UP000245119"/>
    </source>
</evidence>
<protein>
    <submittedName>
        <fullName evidence="2">Uncharacterized protein</fullName>
    </submittedName>
</protein>
<feature type="transmembrane region" description="Helical" evidence="1">
    <location>
        <begin position="50"/>
        <end position="75"/>
    </location>
</feature>
<accession>A0A2T7PZ15</accession>
<feature type="transmembrane region" description="Helical" evidence="1">
    <location>
        <begin position="12"/>
        <end position="30"/>
    </location>
</feature>
<name>A0A2T7PZ15_POMCA</name>
<evidence type="ECO:0000256" key="1">
    <source>
        <dbReference type="SAM" id="Phobius"/>
    </source>
</evidence>
<organism evidence="2 3">
    <name type="scientific">Pomacea canaliculata</name>
    <name type="common">Golden apple snail</name>
    <dbReference type="NCBI Taxonomy" id="400727"/>
    <lineage>
        <taxon>Eukaryota</taxon>
        <taxon>Metazoa</taxon>
        <taxon>Spiralia</taxon>
        <taxon>Lophotrochozoa</taxon>
        <taxon>Mollusca</taxon>
        <taxon>Gastropoda</taxon>
        <taxon>Caenogastropoda</taxon>
        <taxon>Architaenioglossa</taxon>
        <taxon>Ampullarioidea</taxon>
        <taxon>Ampullariidae</taxon>
        <taxon>Pomacea</taxon>
    </lineage>
</organism>